<organism evidence="2">
    <name type="scientific">uncultured Rubrobacteraceae bacterium</name>
    <dbReference type="NCBI Taxonomy" id="349277"/>
    <lineage>
        <taxon>Bacteria</taxon>
        <taxon>Bacillati</taxon>
        <taxon>Actinomycetota</taxon>
        <taxon>Rubrobacteria</taxon>
        <taxon>Rubrobacterales</taxon>
        <taxon>Rubrobacteraceae</taxon>
        <taxon>environmental samples</taxon>
    </lineage>
</organism>
<feature type="transmembrane region" description="Helical" evidence="1">
    <location>
        <begin position="6"/>
        <end position="39"/>
    </location>
</feature>
<proteinExistence type="predicted"/>
<keyword evidence="1" id="KW-1133">Transmembrane helix</keyword>
<dbReference type="InterPro" id="IPR018730">
    <property type="entry name" value="DUF2273"/>
</dbReference>
<evidence type="ECO:0000256" key="1">
    <source>
        <dbReference type="SAM" id="Phobius"/>
    </source>
</evidence>
<evidence type="ECO:0008006" key="3">
    <source>
        <dbReference type="Google" id="ProtNLM"/>
    </source>
</evidence>
<keyword evidence="1" id="KW-0472">Membrane</keyword>
<sequence length="60" mass="6648">MTNKHWGAVIGALVLFSMFLIGFEETLVVVLFGVIGYFVGKYLDGEIDPEDIRARAQGRS</sequence>
<reference evidence="2" key="1">
    <citation type="submission" date="2020-02" db="EMBL/GenBank/DDBJ databases">
        <authorList>
            <person name="Meier V. D."/>
        </authorList>
    </citation>
    <scope>NUCLEOTIDE SEQUENCE</scope>
    <source>
        <strain evidence="2">AVDCRST_MAG02</strain>
    </source>
</reference>
<dbReference type="AlphaFoldDB" id="A0A6J4RNU0"/>
<accession>A0A6J4RNU0</accession>
<dbReference type="EMBL" id="CADCVH010000118">
    <property type="protein sequence ID" value="CAA9477861.1"/>
    <property type="molecule type" value="Genomic_DNA"/>
</dbReference>
<keyword evidence="1" id="KW-0812">Transmembrane</keyword>
<name>A0A6J4RNU0_9ACTN</name>
<evidence type="ECO:0000313" key="2">
    <source>
        <dbReference type="EMBL" id="CAA9477861.1"/>
    </source>
</evidence>
<dbReference type="Pfam" id="PF10031">
    <property type="entry name" value="DUF2273"/>
    <property type="match status" value="1"/>
</dbReference>
<gene>
    <name evidence="2" type="ORF">AVDCRST_MAG02-4615</name>
</gene>
<protein>
    <recommendedName>
        <fullName evidence="3">Small integral membrane protein</fullName>
    </recommendedName>
</protein>